<sequence>MIRKHAGRSRASRQGWPPTASAGAFTPDALAVSPRQLEIGGEQVASFAITGFPREVYPDGCNPC</sequence>
<name>A0A4D4LKA8_STRVO</name>
<dbReference type="Proteomes" id="UP000301309">
    <property type="component" value="Unassembled WGS sequence"/>
</dbReference>
<protein>
    <submittedName>
        <fullName evidence="2">Uncharacterized protein</fullName>
    </submittedName>
</protein>
<dbReference type="EMBL" id="BJHW01000002">
    <property type="protein sequence ID" value="GDY59660.1"/>
    <property type="molecule type" value="Genomic_DNA"/>
</dbReference>
<accession>A0A4D4LKA8</accession>
<feature type="region of interest" description="Disordered" evidence="1">
    <location>
        <begin position="1"/>
        <end position="27"/>
    </location>
</feature>
<evidence type="ECO:0000256" key="1">
    <source>
        <dbReference type="SAM" id="MobiDB-lite"/>
    </source>
</evidence>
<keyword evidence="3" id="KW-1185">Reference proteome</keyword>
<comment type="caution">
    <text evidence="2">The sequence shown here is derived from an EMBL/GenBank/DDBJ whole genome shotgun (WGS) entry which is preliminary data.</text>
</comment>
<feature type="compositionally biased region" description="Basic residues" evidence="1">
    <location>
        <begin position="1"/>
        <end position="11"/>
    </location>
</feature>
<gene>
    <name evidence="2" type="ORF">SVIO_102830</name>
</gene>
<reference evidence="2 3" key="1">
    <citation type="journal article" date="2020" name="Int. J. Syst. Evol. Microbiol.">
        <title>Reclassification of Streptomyces castelarensis and Streptomyces sporoclivatus as later heterotypic synonyms of Streptomyces antimycoticus.</title>
        <authorList>
            <person name="Komaki H."/>
            <person name="Tamura T."/>
        </authorList>
    </citation>
    <scope>NUCLEOTIDE SEQUENCE [LARGE SCALE GENOMIC DNA]</scope>
    <source>
        <strain evidence="2 3">NBRC 13459</strain>
    </source>
</reference>
<evidence type="ECO:0000313" key="2">
    <source>
        <dbReference type="EMBL" id="GDY59660.1"/>
    </source>
</evidence>
<organism evidence="2 3">
    <name type="scientific">Streptomyces violaceusniger</name>
    <dbReference type="NCBI Taxonomy" id="68280"/>
    <lineage>
        <taxon>Bacteria</taxon>
        <taxon>Bacillati</taxon>
        <taxon>Actinomycetota</taxon>
        <taxon>Actinomycetes</taxon>
        <taxon>Kitasatosporales</taxon>
        <taxon>Streptomycetaceae</taxon>
        <taxon>Streptomyces</taxon>
        <taxon>Streptomyces violaceusniger group</taxon>
    </lineage>
</organism>
<dbReference type="AlphaFoldDB" id="A0A4D4LKA8"/>
<proteinExistence type="predicted"/>
<evidence type="ECO:0000313" key="3">
    <source>
        <dbReference type="Proteomes" id="UP000301309"/>
    </source>
</evidence>